<dbReference type="GO" id="GO:0008745">
    <property type="term" value="F:N-acetylmuramoyl-L-alanine amidase activity"/>
    <property type="evidence" value="ECO:0007669"/>
    <property type="project" value="InterPro"/>
</dbReference>
<sequence length="265" mass="27422">MTTHHPRAYWTHRQTGGGAVQRVPRLLCAVLLTTLGLCAAPPASAAPTDVAGMVVFLDPGHNAVNDGNTRQVPTGRGGTKDCQTAGTSTPSGYPEHTFNWDTTLRIRAALTALGVRSAMSRGDDTSAGPCVDARAQMANAVQPAAIVSIHADGGPPAGSGFHVNYSDPPLNAAQKGPALHLATTMRDQLVAAGLSPSTYVGSSGLYGRADLAGLNLAQYPAVLVELGNMRNPTEAAAMETSDGRQHYADAVVRGIVAYLSQLRSS</sequence>
<dbReference type="SUPFAM" id="SSF53187">
    <property type="entry name" value="Zn-dependent exopeptidases"/>
    <property type="match status" value="1"/>
</dbReference>
<proteinExistence type="predicted"/>
<organism evidence="5 6">
    <name type="scientific">Mycobacterium avium subsp. hominissuis</name>
    <dbReference type="NCBI Taxonomy" id="439334"/>
    <lineage>
        <taxon>Bacteria</taxon>
        <taxon>Bacillati</taxon>
        <taxon>Actinomycetota</taxon>
        <taxon>Actinomycetes</taxon>
        <taxon>Mycobacteriales</taxon>
        <taxon>Mycobacteriaceae</taxon>
        <taxon>Mycobacterium</taxon>
        <taxon>Mycobacterium avium complex (MAC)</taxon>
    </lineage>
</organism>
<feature type="compositionally biased region" description="Polar residues" evidence="2">
    <location>
        <begin position="81"/>
        <end position="91"/>
    </location>
</feature>
<feature type="signal peptide" evidence="3">
    <location>
        <begin position="1"/>
        <end position="45"/>
    </location>
</feature>
<dbReference type="PANTHER" id="PTHR30404">
    <property type="entry name" value="N-ACETYLMURAMOYL-L-ALANINE AMIDASE"/>
    <property type="match status" value="1"/>
</dbReference>
<dbReference type="Pfam" id="PF01520">
    <property type="entry name" value="Amidase_3"/>
    <property type="match status" value="1"/>
</dbReference>
<dbReference type="EMBL" id="LBGZ01000013">
    <property type="protein sequence ID" value="PBJ40142.1"/>
    <property type="molecule type" value="Genomic_DNA"/>
</dbReference>
<dbReference type="GO" id="GO:0009253">
    <property type="term" value="P:peptidoglycan catabolic process"/>
    <property type="evidence" value="ECO:0007669"/>
    <property type="project" value="InterPro"/>
</dbReference>
<dbReference type="PANTHER" id="PTHR30404:SF0">
    <property type="entry name" value="N-ACETYLMURAMOYL-L-ALANINE AMIDASE AMIC"/>
    <property type="match status" value="1"/>
</dbReference>
<dbReference type="CDD" id="cd02696">
    <property type="entry name" value="MurNAc-LAA"/>
    <property type="match status" value="1"/>
</dbReference>
<feature type="region of interest" description="Disordered" evidence="2">
    <location>
        <begin position="65"/>
        <end position="96"/>
    </location>
</feature>
<accession>A0A2A3LDP5</accession>
<feature type="domain" description="MurNAc-LAA" evidence="4">
    <location>
        <begin position="135"/>
        <end position="256"/>
    </location>
</feature>
<protein>
    <submittedName>
        <fullName evidence="5">N-acetylmuramoyl-L-alanine amidase</fullName>
    </submittedName>
</protein>
<name>A0A2A3LDP5_MYCAV</name>
<dbReference type="GO" id="GO:0030288">
    <property type="term" value="C:outer membrane-bounded periplasmic space"/>
    <property type="evidence" value="ECO:0007669"/>
    <property type="project" value="TreeGrafter"/>
</dbReference>
<dbReference type="AlphaFoldDB" id="A0A2A3LDP5"/>
<dbReference type="InterPro" id="IPR002508">
    <property type="entry name" value="MurNAc-LAA_cat"/>
</dbReference>
<gene>
    <name evidence="5" type="ORF">XV03_02645</name>
</gene>
<evidence type="ECO:0000313" key="5">
    <source>
        <dbReference type="EMBL" id="PBJ40142.1"/>
    </source>
</evidence>
<keyword evidence="1" id="KW-0378">Hydrolase</keyword>
<dbReference type="InterPro" id="IPR050695">
    <property type="entry name" value="N-acetylmuramoyl_amidase_3"/>
</dbReference>
<evidence type="ECO:0000313" key="6">
    <source>
        <dbReference type="Proteomes" id="UP000218842"/>
    </source>
</evidence>
<keyword evidence="3" id="KW-0732">Signal</keyword>
<evidence type="ECO:0000259" key="4">
    <source>
        <dbReference type="SMART" id="SM00646"/>
    </source>
</evidence>
<comment type="caution">
    <text evidence="5">The sequence shown here is derived from an EMBL/GenBank/DDBJ whole genome shotgun (WGS) entry which is preliminary data.</text>
</comment>
<evidence type="ECO:0000256" key="1">
    <source>
        <dbReference type="ARBA" id="ARBA00022801"/>
    </source>
</evidence>
<dbReference type="NCBIfam" id="NF038140">
    <property type="entry name" value="amidase_Rv3717"/>
    <property type="match status" value="1"/>
</dbReference>
<reference evidence="5 6" key="1">
    <citation type="journal article" date="2017" name="Genome Biol. Evol.">
        <title>Population Structure and Local Adaptation of MAC Lung Disease Agent Mycobacterium avium subsp. hominissuis.</title>
        <authorList>
            <person name="Yano H."/>
            <person name="Iwamoto T."/>
            <person name="Nishiuchi Y."/>
            <person name="Nakajima C."/>
            <person name="Starkova D.A."/>
            <person name="Mokrousov I."/>
            <person name="Narvskaya O."/>
            <person name="Yoshida S."/>
            <person name="Arikawa K."/>
            <person name="Nakanishi N."/>
            <person name="Osaki K."/>
            <person name="Nakagawa I."/>
            <person name="Ato M."/>
            <person name="Suzuki Y."/>
            <person name="Maruyama F."/>
        </authorList>
    </citation>
    <scope>NUCLEOTIDE SEQUENCE [LARGE SCALE GENOMIC DNA]</scope>
    <source>
        <strain evidence="5 6">OCU466</strain>
    </source>
</reference>
<feature type="chain" id="PRO_5012336160" evidence="3">
    <location>
        <begin position="46"/>
        <end position="265"/>
    </location>
</feature>
<evidence type="ECO:0000256" key="3">
    <source>
        <dbReference type="SAM" id="SignalP"/>
    </source>
</evidence>
<evidence type="ECO:0000256" key="2">
    <source>
        <dbReference type="SAM" id="MobiDB-lite"/>
    </source>
</evidence>
<dbReference type="Proteomes" id="UP000218842">
    <property type="component" value="Unassembled WGS sequence"/>
</dbReference>
<dbReference type="SMART" id="SM00646">
    <property type="entry name" value="Ami_3"/>
    <property type="match status" value="1"/>
</dbReference>
<dbReference type="Gene3D" id="3.40.630.40">
    <property type="entry name" value="Zn-dependent exopeptidases"/>
    <property type="match status" value="1"/>
</dbReference>